<comment type="caution">
    <text evidence="2">The sequence shown here is derived from an EMBL/GenBank/DDBJ whole genome shotgun (WGS) entry which is preliminary data.</text>
</comment>
<keyword evidence="2" id="KW-0067">ATP-binding</keyword>
<accession>A0A6G3SXE6</accession>
<reference evidence="2" key="1">
    <citation type="submission" date="2020-01" db="EMBL/GenBank/DDBJ databases">
        <title>Insect and environment-associated Actinomycetes.</title>
        <authorList>
            <person name="Currrie C."/>
            <person name="Chevrette M."/>
            <person name="Carlson C."/>
            <person name="Stubbendieck R."/>
            <person name="Wendt-Pienkowski E."/>
        </authorList>
    </citation>
    <scope>NUCLEOTIDE SEQUENCE</scope>
    <source>
        <strain evidence="2">SID505</strain>
    </source>
</reference>
<proteinExistence type="predicted"/>
<sequence>AASRPAAPAAAMEDDLPVVTEWTENGLPQRRSRGRAPLGSHNLPQQPPPSPAPAPANGVRPGADEGADDGRGEEKPPGLWLEAFTKAVNGVPQERKHGEDSDDAWDKGDLK</sequence>
<protein>
    <submittedName>
        <fullName evidence="2">ATP-binding protein</fullName>
    </submittedName>
</protein>
<gene>
    <name evidence="2" type="ORF">G3I43_25910</name>
</gene>
<dbReference type="EMBL" id="JAAGMK010000736">
    <property type="protein sequence ID" value="NEB87579.1"/>
    <property type="molecule type" value="Genomic_DNA"/>
</dbReference>
<feature type="compositionally biased region" description="Pro residues" evidence="1">
    <location>
        <begin position="45"/>
        <end position="54"/>
    </location>
</feature>
<feature type="compositionally biased region" description="Basic and acidic residues" evidence="1">
    <location>
        <begin position="93"/>
        <end position="111"/>
    </location>
</feature>
<feature type="non-terminal residue" evidence="2">
    <location>
        <position position="1"/>
    </location>
</feature>
<feature type="region of interest" description="Disordered" evidence="1">
    <location>
        <begin position="1"/>
        <end position="111"/>
    </location>
</feature>
<organism evidence="2">
    <name type="scientific">Streptomyces anulatus</name>
    <name type="common">Streptomyces chrysomallus</name>
    <dbReference type="NCBI Taxonomy" id="1892"/>
    <lineage>
        <taxon>Bacteria</taxon>
        <taxon>Bacillati</taxon>
        <taxon>Actinomycetota</taxon>
        <taxon>Actinomycetes</taxon>
        <taxon>Kitasatosporales</taxon>
        <taxon>Streptomycetaceae</taxon>
        <taxon>Streptomyces</taxon>
    </lineage>
</organism>
<dbReference type="AlphaFoldDB" id="A0A6G3SXE6"/>
<evidence type="ECO:0000256" key="1">
    <source>
        <dbReference type="SAM" id="MobiDB-lite"/>
    </source>
</evidence>
<feature type="compositionally biased region" description="Low complexity" evidence="1">
    <location>
        <begin position="1"/>
        <end position="11"/>
    </location>
</feature>
<evidence type="ECO:0000313" key="2">
    <source>
        <dbReference type="EMBL" id="NEB87579.1"/>
    </source>
</evidence>
<dbReference type="GO" id="GO:0005524">
    <property type="term" value="F:ATP binding"/>
    <property type="evidence" value="ECO:0007669"/>
    <property type="project" value="UniProtKB-KW"/>
</dbReference>
<name>A0A6G3SXE6_STRAQ</name>
<keyword evidence="2" id="KW-0547">Nucleotide-binding</keyword>